<reference evidence="2" key="1">
    <citation type="submission" date="2015-11" db="EMBL/GenBank/DDBJ databases">
        <title>De novo transcriptome assembly of four potential Pierce s Disease insect vectors from Arizona vineyards.</title>
        <authorList>
            <person name="Tassone E.E."/>
        </authorList>
    </citation>
    <scope>NUCLEOTIDE SEQUENCE</scope>
</reference>
<protein>
    <submittedName>
        <fullName evidence="2">Uncharacterized protein</fullName>
    </submittedName>
</protein>
<feature type="non-terminal residue" evidence="2">
    <location>
        <position position="394"/>
    </location>
</feature>
<dbReference type="AlphaFoldDB" id="A0A1B6M1Z3"/>
<evidence type="ECO:0000256" key="1">
    <source>
        <dbReference type="SAM" id="MobiDB-lite"/>
    </source>
</evidence>
<accession>A0A1B6M1Z3</accession>
<dbReference type="EMBL" id="GEBQ01010059">
    <property type="protein sequence ID" value="JAT29918.1"/>
    <property type="molecule type" value="Transcribed_RNA"/>
</dbReference>
<name>A0A1B6M1Z3_9HEMI</name>
<feature type="region of interest" description="Disordered" evidence="1">
    <location>
        <begin position="164"/>
        <end position="316"/>
    </location>
</feature>
<organism evidence="2">
    <name type="scientific">Graphocephala atropunctata</name>
    <dbReference type="NCBI Taxonomy" id="36148"/>
    <lineage>
        <taxon>Eukaryota</taxon>
        <taxon>Metazoa</taxon>
        <taxon>Ecdysozoa</taxon>
        <taxon>Arthropoda</taxon>
        <taxon>Hexapoda</taxon>
        <taxon>Insecta</taxon>
        <taxon>Pterygota</taxon>
        <taxon>Neoptera</taxon>
        <taxon>Paraneoptera</taxon>
        <taxon>Hemiptera</taxon>
        <taxon>Auchenorrhyncha</taxon>
        <taxon>Membracoidea</taxon>
        <taxon>Cicadellidae</taxon>
        <taxon>Cicadellinae</taxon>
        <taxon>Cicadellini</taxon>
        <taxon>Graphocephala</taxon>
    </lineage>
</organism>
<evidence type="ECO:0000313" key="2">
    <source>
        <dbReference type="EMBL" id="JAT29918.1"/>
    </source>
</evidence>
<feature type="compositionally biased region" description="Polar residues" evidence="1">
    <location>
        <begin position="164"/>
        <end position="272"/>
    </location>
</feature>
<feature type="non-terminal residue" evidence="2">
    <location>
        <position position="1"/>
    </location>
</feature>
<sequence>LIIVGCSTIAPRVLRSRSPGENNVESPEEIDLQGGIWNDQSVEQSLLPDSKKLNSAPYINLITGNSKEWSNVEHSRQSKRSEDVFPAPVPNPPFANDLGALNISNPISKYHCPINLLYGNNLTVKNYFLLMPRSNSTTGDQAQQIEPLDDKDSEETLQPVLSTPTSEIISASTPQGTHVSNGNGENTTEQILPTESSNSQDESITSKVDFSNETQCTTNTIEPSVSGTMDVNPTQNEISMSGENIGTSEELSRSSENISDPTTVDGTVTSGTPDDPTSELASGSVLPATSSVVTGEGSNVTSSTKESQTFNISGESTNTAQTTVDIREDILRTVDKYCETFNASEAVMYTLFPASLGQQGHLHPLQDDKSQIKQLAGEKRPVVKRNLRKHYKRR</sequence>
<feature type="compositionally biased region" description="Polar residues" evidence="1">
    <location>
        <begin position="287"/>
        <end position="316"/>
    </location>
</feature>
<proteinExistence type="predicted"/>
<gene>
    <name evidence="2" type="ORF">g.53836</name>
</gene>